<feature type="compositionally biased region" description="Basic and acidic residues" evidence="1">
    <location>
        <begin position="45"/>
        <end position="54"/>
    </location>
</feature>
<feature type="compositionally biased region" description="Polar residues" evidence="1">
    <location>
        <begin position="1"/>
        <end position="12"/>
    </location>
</feature>
<dbReference type="Proteomes" id="UP000094236">
    <property type="component" value="Unassembled WGS sequence"/>
</dbReference>
<evidence type="ECO:0000313" key="2">
    <source>
        <dbReference type="EMBL" id="ODV96669.1"/>
    </source>
</evidence>
<dbReference type="AlphaFoldDB" id="A0A1E4TY44"/>
<evidence type="ECO:0000313" key="3">
    <source>
        <dbReference type="Proteomes" id="UP000094236"/>
    </source>
</evidence>
<keyword evidence="3" id="KW-1185">Reference proteome</keyword>
<accession>A0A1E4TY44</accession>
<gene>
    <name evidence="2" type="ORF">PACTADRAFT_48492</name>
</gene>
<dbReference type="EMBL" id="KV454012">
    <property type="protein sequence ID" value="ODV96669.1"/>
    <property type="molecule type" value="Genomic_DNA"/>
</dbReference>
<feature type="region of interest" description="Disordered" evidence="1">
    <location>
        <begin position="1"/>
        <end position="54"/>
    </location>
</feature>
<feature type="region of interest" description="Disordered" evidence="1">
    <location>
        <begin position="141"/>
        <end position="160"/>
    </location>
</feature>
<organism evidence="2 3">
    <name type="scientific">Pachysolen tannophilus NRRL Y-2460</name>
    <dbReference type="NCBI Taxonomy" id="669874"/>
    <lineage>
        <taxon>Eukaryota</taxon>
        <taxon>Fungi</taxon>
        <taxon>Dikarya</taxon>
        <taxon>Ascomycota</taxon>
        <taxon>Saccharomycotina</taxon>
        <taxon>Pichiomycetes</taxon>
        <taxon>Pachysolenaceae</taxon>
        <taxon>Pachysolen</taxon>
    </lineage>
</organism>
<evidence type="ECO:0000256" key="1">
    <source>
        <dbReference type="SAM" id="MobiDB-lite"/>
    </source>
</evidence>
<name>A0A1E4TY44_PACTA</name>
<sequence length="441" mass="50781">MQKSGITTISENNETKPNRSRSIWGSVKARTNKPGSLSLSSSSRKSNEISKFDRSIKRDISAPLDPVMYNNNNNNNNKKQLSLQQGKFNMSRPLSAISSRNLNQIQPSEFNDEFLETNFNNTNHIRKKNFSSLETENKILSSSSQIRHKKRISSHSDSKRNRYSSIYSNDLVQFDNNDESLIKNFTRNNNVSKREIINRRHSSIFGQDPITIDLLNTLNEITSPNKSSNHSLIEESERELQNETNEINEINDFQSNFIEDENNIDRTRTSSDLSSTFEDYKLALKAFSSSDKEEETMDERISDNDNTLSQEDNTQNTISTQFSDTFSLSITPQFSDSGEIIIAGDDNNIKELWKENIKIFCNCIWIGSTTTLTKHNDFNEDGSINYNRYSQSYYADNVFHNVDEIFRTNSEFEEANLAEDSCKNNFDGERDKVHRTSLYFT</sequence>
<proteinExistence type="predicted"/>
<feature type="region of interest" description="Disordered" evidence="1">
    <location>
        <begin position="291"/>
        <end position="312"/>
    </location>
</feature>
<reference evidence="3" key="1">
    <citation type="submission" date="2016-05" db="EMBL/GenBank/DDBJ databases">
        <title>Comparative genomics of biotechnologically important yeasts.</title>
        <authorList>
            <consortium name="DOE Joint Genome Institute"/>
            <person name="Riley R."/>
            <person name="Haridas S."/>
            <person name="Wolfe K.H."/>
            <person name="Lopes M.R."/>
            <person name="Hittinger C.T."/>
            <person name="Goker M."/>
            <person name="Salamov A."/>
            <person name="Wisecaver J."/>
            <person name="Long T.M."/>
            <person name="Aerts A.L."/>
            <person name="Barry K."/>
            <person name="Choi C."/>
            <person name="Clum A."/>
            <person name="Coughlan A.Y."/>
            <person name="Deshpande S."/>
            <person name="Douglass A.P."/>
            <person name="Hanson S.J."/>
            <person name="Klenk H.-P."/>
            <person name="Labutti K."/>
            <person name="Lapidus A."/>
            <person name="Lindquist E."/>
            <person name="Lipzen A."/>
            <person name="Meier-Kolthoff J.P."/>
            <person name="Ohm R.A."/>
            <person name="Otillar R.P."/>
            <person name="Pangilinan J."/>
            <person name="Peng Y."/>
            <person name="Rokas A."/>
            <person name="Rosa C.A."/>
            <person name="Scheuner C."/>
            <person name="Sibirny A.A."/>
            <person name="Slot J.C."/>
            <person name="Stielow J.B."/>
            <person name="Sun H."/>
            <person name="Kurtzman C.P."/>
            <person name="Blackwell M."/>
            <person name="Grigoriev I.V."/>
            <person name="Jeffries T.W."/>
        </authorList>
    </citation>
    <scope>NUCLEOTIDE SEQUENCE [LARGE SCALE GENOMIC DNA]</scope>
    <source>
        <strain evidence="3">NRRL Y-2460</strain>
    </source>
</reference>
<protein>
    <submittedName>
        <fullName evidence="2">Uncharacterized protein</fullName>
    </submittedName>
</protein>